<protein>
    <submittedName>
        <fullName evidence="3">Lytic murein transglycosylase</fullName>
    </submittedName>
</protein>
<name>N6YP20_9RHOO</name>
<dbReference type="Gene3D" id="1.10.530.10">
    <property type="match status" value="1"/>
</dbReference>
<dbReference type="InterPro" id="IPR031304">
    <property type="entry name" value="SLT_2"/>
</dbReference>
<feature type="non-terminal residue" evidence="3">
    <location>
        <position position="1"/>
    </location>
</feature>
<gene>
    <name evidence="3" type="ORF">C667_24469</name>
</gene>
<evidence type="ECO:0000259" key="1">
    <source>
        <dbReference type="Pfam" id="PF01471"/>
    </source>
</evidence>
<dbReference type="Proteomes" id="UP000013047">
    <property type="component" value="Unassembled WGS sequence"/>
</dbReference>
<dbReference type="GO" id="GO:0009253">
    <property type="term" value="P:peptidoglycan catabolic process"/>
    <property type="evidence" value="ECO:0007669"/>
    <property type="project" value="TreeGrafter"/>
</dbReference>
<dbReference type="GO" id="GO:0008933">
    <property type="term" value="F:peptidoglycan lytic transglycosylase activity"/>
    <property type="evidence" value="ECO:0007669"/>
    <property type="project" value="TreeGrafter"/>
</dbReference>
<organism evidence="3 4">
    <name type="scientific">Thauera phenylacetica B4P</name>
    <dbReference type="NCBI Taxonomy" id="1234382"/>
    <lineage>
        <taxon>Bacteria</taxon>
        <taxon>Pseudomonadati</taxon>
        <taxon>Pseudomonadota</taxon>
        <taxon>Betaproteobacteria</taxon>
        <taxon>Rhodocyclales</taxon>
        <taxon>Zoogloeaceae</taxon>
        <taxon>Thauera</taxon>
    </lineage>
</organism>
<dbReference type="SUPFAM" id="SSF53955">
    <property type="entry name" value="Lysozyme-like"/>
    <property type="match status" value="1"/>
</dbReference>
<evidence type="ECO:0000259" key="2">
    <source>
        <dbReference type="Pfam" id="PF13406"/>
    </source>
</evidence>
<dbReference type="Pfam" id="PF01471">
    <property type="entry name" value="PG_binding_1"/>
    <property type="match status" value="1"/>
</dbReference>
<evidence type="ECO:0000313" key="3">
    <source>
        <dbReference type="EMBL" id="ENO83898.1"/>
    </source>
</evidence>
<dbReference type="InterPro" id="IPR002477">
    <property type="entry name" value="Peptidoglycan-bd-like"/>
</dbReference>
<dbReference type="EMBL" id="AMXF01000628">
    <property type="protein sequence ID" value="ENO83898.1"/>
    <property type="molecule type" value="Genomic_DNA"/>
</dbReference>
<sequence length="128" mass="13460">RRADGSALPAGGAPAGLMLPAGREGPAFLVTRNFDALYSYNAAESYGLAIAHLSDRLRGGAPFVAAWPTDDPGLSRAERRELQQLLIARGHDIGEADGMIGARTREALQREQAALGLPADGRAGQRVL</sequence>
<feature type="domain" description="Peptidoglycan binding-like" evidence="1">
    <location>
        <begin position="76"/>
        <end position="128"/>
    </location>
</feature>
<dbReference type="InterPro" id="IPR036366">
    <property type="entry name" value="PGBDSf"/>
</dbReference>
<dbReference type="AlphaFoldDB" id="N6YP20"/>
<dbReference type="PANTHER" id="PTHR30163:SF10">
    <property type="entry name" value="TRANSGLYCOLASE-RELATED"/>
    <property type="match status" value="1"/>
</dbReference>
<dbReference type="PANTHER" id="PTHR30163">
    <property type="entry name" value="MEMBRANE-BOUND LYTIC MUREIN TRANSGLYCOSYLASE B"/>
    <property type="match status" value="1"/>
</dbReference>
<evidence type="ECO:0000313" key="4">
    <source>
        <dbReference type="Proteomes" id="UP000013047"/>
    </source>
</evidence>
<dbReference type="RefSeq" id="WP_004393424.1">
    <property type="nucleotide sequence ID" value="NZ_AMXF01000628.1"/>
</dbReference>
<dbReference type="InterPro" id="IPR036365">
    <property type="entry name" value="PGBD-like_sf"/>
</dbReference>
<dbReference type="InterPro" id="IPR043426">
    <property type="entry name" value="MltB-like"/>
</dbReference>
<feature type="domain" description="Transglycosylase SLT" evidence="2">
    <location>
        <begin position="2"/>
        <end position="55"/>
    </location>
</feature>
<dbReference type="SUPFAM" id="SSF47090">
    <property type="entry name" value="PGBD-like"/>
    <property type="match status" value="1"/>
</dbReference>
<dbReference type="Gene3D" id="1.10.101.10">
    <property type="entry name" value="PGBD-like superfamily/PGBD"/>
    <property type="match status" value="1"/>
</dbReference>
<dbReference type="Pfam" id="PF13406">
    <property type="entry name" value="SLT_2"/>
    <property type="match status" value="1"/>
</dbReference>
<comment type="caution">
    <text evidence="3">The sequence shown here is derived from an EMBL/GenBank/DDBJ whole genome shotgun (WGS) entry which is preliminary data.</text>
</comment>
<accession>N6YP20</accession>
<proteinExistence type="predicted"/>
<feature type="non-terminal residue" evidence="3">
    <location>
        <position position="128"/>
    </location>
</feature>
<keyword evidence="4" id="KW-1185">Reference proteome</keyword>
<dbReference type="InterPro" id="IPR023346">
    <property type="entry name" value="Lysozyme-like_dom_sf"/>
</dbReference>
<reference evidence="3 4" key="1">
    <citation type="submission" date="2012-09" db="EMBL/GenBank/DDBJ databases">
        <title>Draft Genome Sequences of 6 Strains from Genus Thauera.</title>
        <authorList>
            <person name="Liu B."/>
            <person name="Shapleigh J.P."/>
            <person name="Frostegard A.H."/>
        </authorList>
    </citation>
    <scope>NUCLEOTIDE SEQUENCE [LARGE SCALE GENOMIC DNA]</scope>
    <source>
        <strain evidence="3 4">B4P</strain>
    </source>
</reference>